<keyword evidence="2" id="KW-1185">Reference proteome</keyword>
<accession>A0A6S7JZR3</accession>
<comment type="caution">
    <text evidence="1">The sequence shown here is derived from an EMBL/GenBank/DDBJ whole genome shotgun (WGS) entry which is preliminary data.</text>
</comment>
<protein>
    <submittedName>
        <fullName evidence="1">Uncharacterized protein</fullName>
    </submittedName>
</protein>
<gene>
    <name evidence="1" type="ORF">PACLA_8A071508</name>
</gene>
<name>A0A6S7JZR3_PARCT</name>
<reference evidence="1" key="1">
    <citation type="submission" date="2020-04" db="EMBL/GenBank/DDBJ databases">
        <authorList>
            <person name="Alioto T."/>
            <person name="Alioto T."/>
            <person name="Gomez Garrido J."/>
        </authorList>
    </citation>
    <scope>NUCLEOTIDE SEQUENCE</scope>
    <source>
        <strain evidence="1">A484AB</strain>
    </source>
</reference>
<dbReference type="AlphaFoldDB" id="A0A6S7JZR3"/>
<evidence type="ECO:0000313" key="2">
    <source>
        <dbReference type="Proteomes" id="UP001152795"/>
    </source>
</evidence>
<sequence>MADNWEDVAEYLLRNRRIREMVDDVLNSLDEIGPDCRFTTGEEERTGKRIKPVASYRQKLVSKSAKERSCTS</sequence>
<dbReference type="EMBL" id="CACRXK020011600">
    <property type="protein sequence ID" value="CAB4021752.1"/>
    <property type="molecule type" value="Genomic_DNA"/>
</dbReference>
<proteinExistence type="predicted"/>
<organism evidence="1 2">
    <name type="scientific">Paramuricea clavata</name>
    <name type="common">Red gorgonian</name>
    <name type="synonym">Violescent sea-whip</name>
    <dbReference type="NCBI Taxonomy" id="317549"/>
    <lineage>
        <taxon>Eukaryota</taxon>
        <taxon>Metazoa</taxon>
        <taxon>Cnidaria</taxon>
        <taxon>Anthozoa</taxon>
        <taxon>Octocorallia</taxon>
        <taxon>Malacalcyonacea</taxon>
        <taxon>Plexauridae</taxon>
        <taxon>Paramuricea</taxon>
    </lineage>
</organism>
<evidence type="ECO:0000313" key="1">
    <source>
        <dbReference type="EMBL" id="CAB4021752.1"/>
    </source>
</evidence>
<dbReference type="Proteomes" id="UP001152795">
    <property type="component" value="Unassembled WGS sequence"/>
</dbReference>